<dbReference type="PANTHER" id="PTHR15526:SF5">
    <property type="entry name" value="MUSKELIN"/>
    <property type="match status" value="1"/>
</dbReference>
<dbReference type="PANTHER" id="PTHR15526">
    <property type="entry name" value="MUSKELIN"/>
    <property type="match status" value="1"/>
</dbReference>
<comment type="caution">
    <text evidence="1">The sequence shown here is derived from an EMBL/GenBank/DDBJ whole genome shotgun (WGS) entry which is preliminary data.</text>
</comment>
<dbReference type="GO" id="GO:0005737">
    <property type="term" value="C:cytoplasm"/>
    <property type="evidence" value="ECO:0007669"/>
    <property type="project" value="TreeGrafter"/>
</dbReference>
<dbReference type="AlphaFoldDB" id="A0AAV4CGT4"/>
<dbReference type="SUPFAM" id="SSF117281">
    <property type="entry name" value="Kelch motif"/>
    <property type="match status" value="1"/>
</dbReference>
<protein>
    <submittedName>
        <fullName evidence="1">Muskelin-like</fullName>
    </submittedName>
</protein>
<feature type="non-terminal residue" evidence="1">
    <location>
        <position position="91"/>
    </location>
</feature>
<reference evidence="1 2" key="1">
    <citation type="journal article" date="2021" name="Elife">
        <title>Chloroplast acquisition without the gene transfer in kleptoplastic sea slugs, Plakobranchus ocellatus.</title>
        <authorList>
            <person name="Maeda T."/>
            <person name="Takahashi S."/>
            <person name="Yoshida T."/>
            <person name="Shimamura S."/>
            <person name="Takaki Y."/>
            <person name="Nagai Y."/>
            <person name="Toyoda A."/>
            <person name="Suzuki Y."/>
            <person name="Arimoto A."/>
            <person name="Ishii H."/>
            <person name="Satoh N."/>
            <person name="Nishiyama T."/>
            <person name="Hasebe M."/>
            <person name="Maruyama T."/>
            <person name="Minagawa J."/>
            <person name="Obokata J."/>
            <person name="Shigenobu S."/>
        </authorList>
    </citation>
    <scope>NUCLEOTIDE SEQUENCE [LARGE SCALE GENOMIC DNA]</scope>
</reference>
<dbReference type="InterPro" id="IPR015915">
    <property type="entry name" value="Kelch-typ_b-propeller"/>
</dbReference>
<proteinExistence type="predicted"/>
<accession>A0AAV4CGT4</accession>
<keyword evidence="2" id="KW-1185">Reference proteome</keyword>
<sequence length="91" mass="10950">MSNFQHQPTGFTQRATLDPDLNEIHVFSGLSRDKEKRDNVKNSFWVYDILNDKWSCIYKNENVGQNYWLKMQHVEPVPRFAHQLVYDHVRK</sequence>
<dbReference type="InterPro" id="IPR052456">
    <property type="entry name" value="CTLH_complex_component"/>
</dbReference>
<dbReference type="Proteomes" id="UP000735302">
    <property type="component" value="Unassembled WGS sequence"/>
</dbReference>
<evidence type="ECO:0000313" key="1">
    <source>
        <dbReference type="EMBL" id="GFO32065.1"/>
    </source>
</evidence>
<organism evidence="1 2">
    <name type="scientific">Plakobranchus ocellatus</name>
    <dbReference type="NCBI Taxonomy" id="259542"/>
    <lineage>
        <taxon>Eukaryota</taxon>
        <taxon>Metazoa</taxon>
        <taxon>Spiralia</taxon>
        <taxon>Lophotrochozoa</taxon>
        <taxon>Mollusca</taxon>
        <taxon>Gastropoda</taxon>
        <taxon>Heterobranchia</taxon>
        <taxon>Euthyneura</taxon>
        <taxon>Panpulmonata</taxon>
        <taxon>Sacoglossa</taxon>
        <taxon>Placobranchoidea</taxon>
        <taxon>Plakobranchidae</taxon>
        <taxon>Plakobranchus</taxon>
    </lineage>
</organism>
<gene>
    <name evidence="1" type="ORF">PoB_005857000</name>
</gene>
<evidence type="ECO:0000313" key="2">
    <source>
        <dbReference type="Proteomes" id="UP000735302"/>
    </source>
</evidence>
<dbReference type="EMBL" id="BLXT01006553">
    <property type="protein sequence ID" value="GFO32065.1"/>
    <property type="molecule type" value="Genomic_DNA"/>
</dbReference>
<name>A0AAV4CGT4_9GAST</name>